<evidence type="ECO:0000313" key="5">
    <source>
        <dbReference type="Proteomes" id="UP001610063"/>
    </source>
</evidence>
<protein>
    <submittedName>
        <fullName evidence="4">HIRAN domain-containing protein</fullName>
    </submittedName>
</protein>
<feature type="domain" description="HIRAN" evidence="3">
    <location>
        <begin position="18"/>
        <end position="111"/>
    </location>
</feature>
<evidence type="ECO:0000313" key="4">
    <source>
        <dbReference type="EMBL" id="MFH6984473.1"/>
    </source>
</evidence>
<keyword evidence="1" id="KW-0479">Metal-binding</keyword>
<evidence type="ECO:0000256" key="1">
    <source>
        <dbReference type="ARBA" id="ARBA00022723"/>
    </source>
</evidence>
<reference evidence="4 5" key="1">
    <citation type="journal article" date="2013" name="Int. J. Syst. Evol. Microbiol.">
        <title>Marinoscillum luteum sp. nov., isolated from marine sediment.</title>
        <authorList>
            <person name="Cha I.T."/>
            <person name="Park S.J."/>
            <person name="Kim S.J."/>
            <person name="Kim J.G."/>
            <person name="Jung M.Y."/>
            <person name="Shin K.S."/>
            <person name="Kwon K.K."/>
            <person name="Yang S.H."/>
            <person name="Seo Y.S."/>
            <person name="Rhee S.K."/>
        </authorList>
    </citation>
    <scope>NUCLEOTIDE SEQUENCE [LARGE SCALE GENOMIC DNA]</scope>
    <source>
        <strain evidence="4 5">KCTC 23939</strain>
    </source>
</reference>
<dbReference type="EMBL" id="JBIPKE010000017">
    <property type="protein sequence ID" value="MFH6984473.1"/>
    <property type="molecule type" value="Genomic_DNA"/>
</dbReference>
<evidence type="ECO:0000256" key="2">
    <source>
        <dbReference type="ARBA" id="ARBA00022801"/>
    </source>
</evidence>
<accession>A0ABW7NA42</accession>
<dbReference type="Proteomes" id="UP001610063">
    <property type="component" value="Unassembled WGS sequence"/>
</dbReference>
<sequence>MAKIIKIPSAFVYESKVVGVSHANADGTSRQEIIRREVAEDDPLFLELEPENEFDPNAVKVLSRKRNQIGYLKTELAEQVRSALINQTTIYARALWVNGEKMLGVGIRIELVS</sequence>
<evidence type="ECO:0000259" key="3">
    <source>
        <dbReference type="SMART" id="SM00910"/>
    </source>
</evidence>
<organism evidence="4 5">
    <name type="scientific">Marinoscillum luteum</name>
    <dbReference type="NCBI Taxonomy" id="861051"/>
    <lineage>
        <taxon>Bacteria</taxon>
        <taxon>Pseudomonadati</taxon>
        <taxon>Bacteroidota</taxon>
        <taxon>Cytophagia</taxon>
        <taxon>Cytophagales</taxon>
        <taxon>Reichenbachiellaceae</taxon>
        <taxon>Marinoscillum</taxon>
    </lineage>
</organism>
<keyword evidence="5" id="KW-1185">Reference proteome</keyword>
<dbReference type="InterPro" id="IPR014905">
    <property type="entry name" value="HIRAN"/>
</dbReference>
<dbReference type="Gene3D" id="3.30.70.2330">
    <property type="match status" value="1"/>
</dbReference>
<dbReference type="RefSeq" id="WP_395417824.1">
    <property type="nucleotide sequence ID" value="NZ_JBIPKE010000017.1"/>
</dbReference>
<name>A0ABW7NA42_9BACT</name>
<dbReference type="Pfam" id="PF08797">
    <property type="entry name" value="HIRAN"/>
    <property type="match status" value="1"/>
</dbReference>
<dbReference type="SMART" id="SM00910">
    <property type="entry name" value="HIRAN"/>
    <property type="match status" value="1"/>
</dbReference>
<proteinExistence type="predicted"/>
<keyword evidence="2" id="KW-0378">Hydrolase</keyword>
<gene>
    <name evidence="4" type="ORF">ACHKAR_13550</name>
</gene>
<comment type="caution">
    <text evidence="4">The sequence shown here is derived from an EMBL/GenBank/DDBJ whole genome shotgun (WGS) entry which is preliminary data.</text>
</comment>